<dbReference type="Proteomes" id="UP000241769">
    <property type="component" value="Unassembled WGS sequence"/>
</dbReference>
<feature type="compositionally biased region" description="Basic and acidic residues" evidence="1">
    <location>
        <begin position="58"/>
        <end position="77"/>
    </location>
</feature>
<feature type="region of interest" description="Disordered" evidence="1">
    <location>
        <begin position="56"/>
        <end position="77"/>
    </location>
</feature>
<dbReference type="EMBL" id="MDYQ01000294">
    <property type="protein sequence ID" value="PRP76884.1"/>
    <property type="molecule type" value="Genomic_DNA"/>
</dbReference>
<proteinExistence type="predicted"/>
<gene>
    <name evidence="2" type="ORF">PROFUN_14679</name>
</gene>
<accession>A0A2P6MYW2</accession>
<dbReference type="InParanoid" id="A0A2P6MYW2"/>
<sequence length="116" mass="13754">MMARRRRRRMWETCDRWLRALSRRDEHSDLNNIITDSISEERTTVRTYPYKFKATEGLGRRSKEEKGTEEEKRDHGLLLDRSHPAITVVSCGWDASNRNRAHITKNWRLPPLCSEG</sequence>
<evidence type="ECO:0000256" key="1">
    <source>
        <dbReference type="SAM" id="MobiDB-lite"/>
    </source>
</evidence>
<keyword evidence="3" id="KW-1185">Reference proteome</keyword>
<name>A0A2P6MYW2_9EUKA</name>
<comment type="caution">
    <text evidence="2">The sequence shown here is derived from an EMBL/GenBank/DDBJ whole genome shotgun (WGS) entry which is preliminary data.</text>
</comment>
<dbReference type="AlphaFoldDB" id="A0A2P6MYW2"/>
<evidence type="ECO:0000313" key="3">
    <source>
        <dbReference type="Proteomes" id="UP000241769"/>
    </source>
</evidence>
<reference evidence="2 3" key="1">
    <citation type="journal article" date="2018" name="Genome Biol. Evol.">
        <title>Multiple Roots of Fruiting Body Formation in Amoebozoa.</title>
        <authorList>
            <person name="Hillmann F."/>
            <person name="Forbes G."/>
            <person name="Novohradska S."/>
            <person name="Ferling I."/>
            <person name="Riege K."/>
            <person name="Groth M."/>
            <person name="Westermann M."/>
            <person name="Marz M."/>
            <person name="Spaller T."/>
            <person name="Winckler T."/>
            <person name="Schaap P."/>
            <person name="Glockner G."/>
        </authorList>
    </citation>
    <scope>NUCLEOTIDE SEQUENCE [LARGE SCALE GENOMIC DNA]</scope>
    <source>
        <strain evidence="2 3">Jena</strain>
    </source>
</reference>
<evidence type="ECO:0000313" key="2">
    <source>
        <dbReference type="EMBL" id="PRP76884.1"/>
    </source>
</evidence>
<organism evidence="2 3">
    <name type="scientific">Planoprotostelium fungivorum</name>
    <dbReference type="NCBI Taxonomy" id="1890364"/>
    <lineage>
        <taxon>Eukaryota</taxon>
        <taxon>Amoebozoa</taxon>
        <taxon>Evosea</taxon>
        <taxon>Variosea</taxon>
        <taxon>Cavosteliida</taxon>
        <taxon>Cavosteliaceae</taxon>
        <taxon>Planoprotostelium</taxon>
    </lineage>
</organism>
<protein>
    <submittedName>
        <fullName evidence="2">Uncharacterized protein</fullName>
    </submittedName>
</protein>